<dbReference type="Proteomes" id="UP001470230">
    <property type="component" value="Unassembled WGS sequence"/>
</dbReference>
<gene>
    <name evidence="1" type="ORF">M9Y10_008864</name>
</gene>
<keyword evidence="2" id="KW-1185">Reference proteome</keyword>
<sequence>MENINYVPTFVVQLDDVVIIIDDTEMELNVTLPEDNIKKYEEITESGKEICDG</sequence>
<accession>A0ABR2IZM0</accession>
<protein>
    <submittedName>
        <fullName evidence="1">Uncharacterized protein</fullName>
    </submittedName>
</protein>
<organism evidence="1 2">
    <name type="scientific">Tritrichomonas musculus</name>
    <dbReference type="NCBI Taxonomy" id="1915356"/>
    <lineage>
        <taxon>Eukaryota</taxon>
        <taxon>Metamonada</taxon>
        <taxon>Parabasalia</taxon>
        <taxon>Tritrichomonadida</taxon>
        <taxon>Tritrichomonadidae</taxon>
        <taxon>Tritrichomonas</taxon>
    </lineage>
</organism>
<proteinExistence type="predicted"/>
<comment type="caution">
    <text evidence="1">The sequence shown here is derived from an EMBL/GenBank/DDBJ whole genome shotgun (WGS) entry which is preliminary data.</text>
</comment>
<evidence type="ECO:0000313" key="1">
    <source>
        <dbReference type="EMBL" id="KAK8870951.1"/>
    </source>
</evidence>
<dbReference type="EMBL" id="JAPFFF010000014">
    <property type="protein sequence ID" value="KAK8870951.1"/>
    <property type="molecule type" value="Genomic_DNA"/>
</dbReference>
<reference evidence="1 2" key="1">
    <citation type="submission" date="2024-04" db="EMBL/GenBank/DDBJ databases">
        <title>Tritrichomonas musculus Genome.</title>
        <authorList>
            <person name="Alves-Ferreira E."/>
            <person name="Grigg M."/>
            <person name="Lorenzi H."/>
            <person name="Galac M."/>
        </authorList>
    </citation>
    <scope>NUCLEOTIDE SEQUENCE [LARGE SCALE GENOMIC DNA]</scope>
    <source>
        <strain evidence="1 2">EAF2021</strain>
    </source>
</reference>
<evidence type="ECO:0000313" key="2">
    <source>
        <dbReference type="Proteomes" id="UP001470230"/>
    </source>
</evidence>
<name>A0ABR2IZM0_9EUKA</name>